<dbReference type="Proteomes" id="UP001150904">
    <property type="component" value="Unassembled WGS sequence"/>
</dbReference>
<evidence type="ECO:0000313" key="7">
    <source>
        <dbReference type="EMBL" id="KAJ5197835.1"/>
    </source>
</evidence>
<dbReference type="InterPro" id="IPR029063">
    <property type="entry name" value="SAM-dependent_MTases_sf"/>
</dbReference>
<dbReference type="AlphaFoldDB" id="A0A9W9JMT7"/>
<reference evidence="7" key="1">
    <citation type="submission" date="2022-12" db="EMBL/GenBank/DDBJ databases">
        <authorList>
            <person name="Petersen C."/>
        </authorList>
    </citation>
    <scope>NUCLEOTIDE SEQUENCE</scope>
    <source>
        <strain evidence="7">IBT 15544</strain>
    </source>
</reference>
<dbReference type="PANTHER" id="PTHR43712">
    <property type="entry name" value="PUTATIVE (AFU_ORTHOLOGUE AFUA_4G14580)-RELATED"/>
    <property type="match status" value="1"/>
</dbReference>
<evidence type="ECO:0000256" key="1">
    <source>
        <dbReference type="ARBA" id="ARBA00022603"/>
    </source>
</evidence>
<dbReference type="GO" id="GO:0032259">
    <property type="term" value="P:methylation"/>
    <property type="evidence" value="ECO:0007669"/>
    <property type="project" value="UniProtKB-KW"/>
</dbReference>
<dbReference type="SUPFAM" id="SSF53335">
    <property type="entry name" value="S-adenosyl-L-methionine-dependent methyltransferases"/>
    <property type="match status" value="1"/>
</dbReference>
<accession>A0A9W9JMT7</accession>
<dbReference type="Pfam" id="PF08100">
    <property type="entry name" value="Dimerisation"/>
    <property type="match status" value="1"/>
</dbReference>
<dbReference type="GO" id="GO:0008171">
    <property type="term" value="F:O-methyltransferase activity"/>
    <property type="evidence" value="ECO:0007669"/>
    <property type="project" value="InterPro"/>
</dbReference>
<dbReference type="GeneID" id="83181315"/>
<feature type="domain" description="O-methyltransferase dimerisation" evidence="6">
    <location>
        <begin position="89"/>
        <end position="150"/>
    </location>
</feature>
<feature type="region of interest" description="Disordered" evidence="4">
    <location>
        <begin position="1"/>
        <end position="32"/>
    </location>
</feature>
<dbReference type="Pfam" id="PF00891">
    <property type="entry name" value="Methyltransf_2"/>
    <property type="match status" value="1"/>
</dbReference>
<gene>
    <name evidence="7" type="ORF">N7498_006952</name>
</gene>
<comment type="caution">
    <text evidence="7">The sequence shown here is derived from an EMBL/GenBank/DDBJ whole genome shotgun (WGS) entry which is preliminary data.</text>
</comment>
<dbReference type="InterPro" id="IPR036388">
    <property type="entry name" value="WH-like_DNA-bd_sf"/>
</dbReference>
<evidence type="ECO:0000259" key="6">
    <source>
        <dbReference type="Pfam" id="PF08100"/>
    </source>
</evidence>
<feature type="domain" description="O-methyltransferase C-terminal" evidence="5">
    <location>
        <begin position="240"/>
        <end position="395"/>
    </location>
</feature>
<keyword evidence="8" id="KW-1185">Reference proteome</keyword>
<dbReference type="EMBL" id="JAPQKR010000014">
    <property type="protein sequence ID" value="KAJ5197835.1"/>
    <property type="molecule type" value="Genomic_DNA"/>
</dbReference>
<organism evidence="7 8">
    <name type="scientific">Penicillium cinerascens</name>
    <dbReference type="NCBI Taxonomy" id="70096"/>
    <lineage>
        <taxon>Eukaryota</taxon>
        <taxon>Fungi</taxon>
        <taxon>Dikarya</taxon>
        <taxon>Ascomycota</taxon>
        <taxon>Pezizomycotina</taxon>
        <taxon>Eurotiomycetes</taxon>
        <taxon>Eurotiomycetidae</taxon>
        <taxon>Eurotiales</taxon>
        <taxon>Aspergillaceae</taxon>
        <taxon>Penicillium</taxon>
    </lineage>
</organism>
<evidence type="ECO:0000256" key="3">
    <source>
        <dbReference type="ARBA" id="ARBA00022691"/>
    </source>
</evidence>
<evidence type="ECO:0008006" key="9">
    <source>
        <dbReference type="Google" id="ProtNLM"/>
    </source>
</evidence>
<evidence type="ECO:0000259" key="5">
    <source>
        <dbReference type="Pfam" id="PF00891"/>
    </source>
</evidence>
<dbReference type="GO" id="GO:0046983">
    <property type="term" value="F:protein dimerization activity"/>
    <property type="evidence" value="ECO:0007669"/>
    <property type="project" value="InterPro"/>
</dbReference>
<dbReference type="PROSITE" id="PS51683">
    <property type="entry name" value="SAM_OMT_II"/>
    <property type="match status" value="1"/>
</dbReference>
<evidence type="ECO:0000256" key="2">
    <source>
        <dbReference type="ARBA" id="ARBA00022679"/>
    </source>
</evidence>
<sequence>MTKTNGLNGSGSNGHAVPAIDPKVATSPSSPGDLQRLLQEVNAQSMAFNDGDSEARLRLVDAARSLMYAMQTPQEAMLHYCWAEPVSFAAIETCINLGVFTILAQADEPKSVEDLAAQTGAEPELLGRLMKHLATMRVFVENESNSLKRYNDAWPAINGSTIPAVFSLPTWLKQNNYRIPTEGTNCPFNLGLDTKDAFFEFLNSKNPKYPELGAQFNNLMSAYHQGRPSWMDEHVYPVNDNLIKGAKISNEEVFLVDVGGNKGHDLEEFKSKWPNAPGKLILQDQPHVLADIASLHPAIEPMIHDFFTEQPVKGARVYFLQSILHDWNDQNCQKILSQLVAAMTPGYSKLLINENVVPDTGAHWQATSLDLIMMIDLGAKERTKQQWHRLIEPVGLKISKIWTSLNSAESVIECELA</sequence>
<evidence type="ECO:0000256" key="4">
    <source>
        <dbReference type="SAM" id="MobiDB-lite"/>
    </source>
</evidence>
<dbReference type="SUPFAM" id="SSF46785">
    <property type="entry name" value="Winged helix' DNA-binding domain"/>
    <property type="match status" value="1"/>
</dbReference>
<keyword evidence="1" id="KW-0489">Methyltransferase</keyword>
<dbReference type="OrthoDB" id="1535081at2759"/>
<dbReference type="PANTHER" id="PTHR43712:SF1">
    <property type="entry name" value="HYPOTHETICAL O-METHYLTRANSFERASE (EUROFUNG)-RELATED"/>
    <property type="match status" value="1"/>
</dbReference>
<dbReference type="InterPro" id="IPR012967">
    <property type="entry name" value="COMT_dimerisation"/>
</dbReference>
<dbReference type="Gene3D" id="3.40.50.150">
    <property type="entry name" value="Vaccinia Virus protein VP39"/>
    <property type="match status" value="1"/>
</dbReference>
<keyword evidence="3" id="KW-0949">S-adenosyl-L-methionine</keyword>
<dbReference type="Gene3D" id="1.10.10.10">
    <property type="entry name" value="Winged helix-like DNA-binding domain superfamily/Winged helix DNA-binding domain"/>
    <property type="match status" value="1"/>
</dbReference>
<name>A0A9W9JMT7_9EURO</name>
<dbReference type="InterPro" id="IPR036390">
    <property type="entry name" value="WH_DNA-bd_sf"/>
</dbReference>
<dbReference type="InterPro" id="IPR001077">
    <property type="entry name" value="COMT_C"/>
</dbReference>
<reference evidence="7" key="2">
    <citation type="journal article" date="2023" name="IMA Fungus">
        <title>Comparative genomic study of the Penicillium genus elucidates a diverse pangenome and 15 lateral gene transfer events.</title>
        <authorList>
            <person name="Petersen C."/>
            <person name="Sorensen T."/>
            <person name="Nielsen M.R."/>
            <person name="Sondergaard T.E."/>
            <person name="Sorensen J.L."/>
            <person name="Fitzpatrick D.A."/>
            <person name="Frisvad J.C."/>
            <person name="Nielsen K.L."/>
        </authorList>
    </citation>
    <scope>NUCLEOTIDE SEQUENCE</scope>
    <source>
        <strain evidence="7">IBT 15544</strain>
    </source>
</reference>
<evidence type="ECO:0000313" key="8">
    <source>
        <dbReference type="Proteomes" id="UP001150904"/>
    </source>
</evidence>
<dbReference type="InterPro" id="IPR016461">
    <property type="entry name" value="COMT-like"/>
</dbReference>
<proteinExistence type="predicted"/>
<protein>
    <recommendedName>
        <fullName evidence="9">O-methyltransferase domain-containing protein</fullName>
    </recommendedName>
</protein>
<keyword evidence="2" id="KW-0808">Transferase</keyword>
<dbReference type="GO" id="GO:0044550">
    <property type="term" value="P:secondary metabolite biosynthetic process"/>
    <property type="evidence" value="ECO:0007669"/>
    <property type="project" value="UniProtKB-ARBA"/>
</dbReference>
<dbReference type="RefSeq" id="XP_058306263.1">
    <property type="nucleotide sequence ID" value="XM_058454014.1"/>
</dbReference>